<dbReference type="PANTHER" id="PTHR42966:SF1">
    <property type="entry name" value="SIALIC ACID SYNTHASE"/>
    <property type="match status" value="1"/>
</dbReference>
<dbReference type="InterPro" id="IPR013132">
    <property type="entry name" value="PseI/NeuA/B-like_N"/>
</dbReference>
<evidence type="ECO:0000313" key="7">
    <source>
        <dbReference type="Proteomes" id="UP000471216"/>
    </source>
</evidence>
<dbReference type="InterPro" id="IPR020007">
    <property type="entry name" value="NeuB/NeuA"/>
</dbReference>
<dbReference type="EMBL" id="WKMW01000004">
    <property type="protein sequence ID" value="MRY83601.1"/>
    <property type="molecule type" value="Genomic_DNA"/>
</dbReference>
<dbReference type="NCBIfam" id="TIGR03569">
    <property type="entry name" value="NeuB_NnaB"/>
    <property type="match status" value="1"/>
</dbReference>
<dbReference type="AlphaFoldDB" id="A0A174QZQ6"/>
<dbReference type="InterPro" id="IPR036732">
    <property type="entry name" value="AFP_Neu5c_C_sf"/>
</dbReference>
<dbReference type="GO" id="GO:0050462">
    <property type="term" value="F:N-acetylneuraminate synthase activity"/>
    <property type="evidence" value="ECO:0007669"/>
    <property type="project" value="UniProtKB-EC"/>
</dbReference>
<protein>
    <submittedName>
        <fullName evidence="3">N-acetylneuraminate synthase</fullName>
        <ecNumber evidence="3">2.5.1.56</ecNumber>
    </submittedName>
    <submittedName>
        <fullName evidence="2">Spore coat polysaccharide biosynthesis protein spsE</fullName>
    </submittedName>
</protein>
<dbReference type="Pfam" id="PF03102">
    <property type="entry name" value="NeuB"/>
    <property type="match status" value="1"/>
</dbReference>
<dbReference type="RefSeq" id="WP_057327832.1">
    <property type="nucleotide sequence ID" value="NZ_CP143949.1"/>
</dbReference>
<dbReference type="InterPro" id="IPR051690">
    <property type="entry name" value="PseI-like"/>
</dbReference>
<evidence type="ECO:0000313" key="5">
    <source>
        <dbReference type="Proteomes" id="UP000095332"/>
    </source>
</evidence>
<dbReference type="PANTHER" id="PTHR42966">
    <property type="entry name" value="N-ACETYLNEURAMINATE SYNTHASE"/>
    <property type="match status" value="1"/>
</dbReference>
<dbReference type="Proteomes" id="UP000450599">
    <property type="component" value="Unassembled WGS sequence"/>
</dbReference>
<name>A0A174QZQ6_PARDI</name>
<dbReference type="EMBL" id="CZBM01000002">
    <property type="protein sequence ID" value="CUP75679.1"/>
    <property type="molecule type" value="Genomic_DNA"/>
</dbReference>
<dbReference type="Gene3D" id="3.90.1210.10">
    <property type="entry name" value="Antifreeze-like/N-acetylneuraminic acid synthase C-terminal domain"/>
    <property type="match status" value="1"/>
</dbReference>
<proteinExistence type="predicted"/>
<reference evidence="2 5" key="1">
    <citation type="submission" date="2015-09" db="EMBL/GenBank/DDBJ databases">
        <authorList>
            <consortium name="Pathogen Informatics"/>
        </authorList>
    </citation>
    <scope>NUCLEOTIDE SEQUENCE [LARGE SCALE GENOMIC DNA]</scope>
    <source>
        <strain evidence="2 5">2789STDY5834948</strain>
    </source>
</reference>
<dbReference type="Proteomes" id="UP000095332">
    <property type="component" value="Unassembled WGS sequence"/>
</dbReference>
<evidence type="ECO:0000313" key="2">
    <source>
        <dbReference type="EMBL" id="CUP75679.1"/>
    </source>
</evidence>
<dbReference type="Gene3D" id="3.20.20.70">
    <property type="entry name" value="Aldolase class I"/>
    <property type="match status" value="1"/>
</dbReference>
<accession>A0A174QZQ6</accession>
<dbReference type="Proteomes" id="UP000471216">
    <property type="component" value="Unassembled WGS sequence"/>
</dbReference>
<feature type="domain" description="AFP-like" evidence="1">
    <location>
        <begin position="283"/>
        <end position="335"/>
    </location>
</feature>
<reference evidence="6 7" key="2">
    <citation type="journal article" date="2019" name="Nat. Med.">
        <title>A library of human gut bacterial isolates paired with longitudinal multiomics data enables mechanistic microbiome research.</title>
        <authorList>
            <person name="Poyet M."/>
            <person name="Groussin M."/>
            <person name="Gibbons S.M."/>
            <person name="Avila-Pacheco J."/>
            <person name="Jiang X."/>
            <person name="Kearney S.M."/>
            <person name="Perrotta A.R."/>
            <person name="Berdy B."/>
            <person name="Zhao S."/>
            <person name="Lieberman T.D."/>
            <person name="Swanson P.K."/>
            <person name="Smith M."/>
            <person name="Roesemann S."/>
            <person name="Alexander J.E."/>
            <person name="Rich S.A."/>
            <person name="Livny J."/>
            <person name="Vlamakis H."/>
            <person name="Clish C."/>
            <person name="Bullock K."/>
            <person name="Deik A."/>
            <person name="Scott J."/>
            <person name="Pierce K.A."/>
            <person name="Xavier R.J."/>
            <person name="Alm E.J."/>
        </authorList>
    </citation>
    <scope>NUCLEOTIDE SEQUENCE [LARGE SCALE GENOMIC DNA]</scope>
    <source>
        <strain evidence="4 7">BIOML-A10</strain>
        <strain evidence="3 6">BIOML-A11</strain>
    </source>
</reference>
<dbReference type="SUPFAM" id="SSF51269">
    <property type="entry name" value="AFP III-like domain"/>
    <property type="match status" value="1"/>
</dbReference>
<dbReference type="InterPro" id="IPR013785">
    <property type="entry name" value="Aldolase_TIM"/>
</dbReference>
<organism evidence="2 5">
    <name type="scientific">Parabacteroides distasonis</name>
    <dbReference type="NCBI Taxonomy" id="823"/>
    <lineage>
        <taxon>Bacteria</taxon>
        <taxon>Pseudomonadati</taxon>
        <taxon>Bacteroidota</taxon>
        <taxon>Bacteroidia</taxon>
        <taxon>Bacteroidales</taxon>
        <taxon>Tannerellaceae</taxon>
        <taxon>Parabacteroides</taxon>
    </lineage>
</organism>
<evidence type="ECO:0000313" key="6">
    <source>
        <dbReference type="Proteomes" id="UP000450599"/>
    </source>
</evidence>
<gene>
    <name evidence="2" type="primary">spsE</name>
    <name evidence="3" type="synonym">neuB</name>
    <name evidence="2" type="ORF">ERS852560_00637</name>
    <name evidence="4" type="ORF">GKD54_11775</name>
    <name evidence="3" type="ORF">GKD58_04840</name>
</gene>
<evidence type="ECO:0000313" key="3">
    <source>
        <dbReference type="EMBL" id="MRY83601.1"/>
    </source>
</evidence>
<evidence type="ECO:0000259" key="1">
    <source>
        <dbReference type="PROSITE" id="PS50844"/>
    </source>
</evidence>
<sequence>MRHTLIIAEAGVNHNGSLELARRLVDAAANAGVDYVKFQTFKAENLVTKSAKQAEYQKKNIGDGNGSQYQMLKNLELSHADHDVLIEYCEQKGVRFFSTAFDLESIDYLASLDLPLWKIPSGEITNYPYLRKIALQGKPVVLSTGMCDVADIRNALDILIKFGLTKGQITILHCNTEYPTPFEDVNLRAMRTINEEFGVKVGYSDHTQGIEVPIAAVALGAEVIEKHFTLDRNLPGPDHKASLEPDELKAMVSAIRNIEQAMGDGEKKVTVSEGKNIAIARKSIVAACPIKKGEILFEENLTVKRPGTGISPMRWEEIVGTIAIRDYNEDELIEL</sequence>
<dbReference type="CDD" id="cd11615">
    <property type="entry name" value="SAF_NeuB_like"/>
    <property type="match status" value="1"/>
</dbReference>
<dbReference type="GO" id="GO:0047444">
    <property type="term" value="F:N-acylneuraminate-9-phosphate synthase activity"/>
    <property type="evidence" value="ECO:0007669"/>
    <property type="project" value="TreeGrafter"/>
</dbReference>
<keyword evidence="3" id="KW-0808">Transferase</keyword>
<dbReference type="Pfam" id="PF08666">
    <property type="entry name" value="SAF"/>
    <property type="match status" value="1"/>
</dbReference>
<evidence type="ECO:0000313" key="4">
    <source>
        <dbReference type="EMBL" id="MRZ06892.1"/>
    </source>
</evidence>
<dbReference type="EC" id="2.5.1.56" evidence="3"/>
<dbReference type="EMBL" id="WKMX01000011">
    <property type="protein sequence ID" value="MRZ06892.1"/>
    <property type="molecule type" value="Genomic_DNA"/>
</dbReference>
<dbReference type="InterPro" id="IPR057736">
    <property type="entry name" value="SAF_PseI/NeuA/NeuB"/>
</dbReference>
<dbReference type="PROSITE" id="PS50844">
    <property type="entry name" value="AFP_LIKE"/>
    <property type="match status" value="1"/>
</dbReference>
<dbReference type="GO" id="GO:0016051">
    <property type="term" value="P:carbohydrate biosynthetic process"/>
    <property type="evidence" value="ECO:0007669"/>
    <property type="project" value="InterPro"/>
</dbReference>
<dbReference type="InterPro" id="IPR013974">
    <property type="entry name" value="SAF"/>
</dbReference>
<dbReference type="InterPro" id="IPR006190">
    <property type="entry name" value="SAF_AFP_Neu5Ac"/>
</dbReference>
<dbReference type="SUPFAM" id="SSF51569">
    <property type="entry name" value="Aldolase"/>
    <property type="match status" value="1"/>
</dbReference>